<accession>A0ABU5EVA6</accession>
<feature type="region of interest" description="Disordered" evidence="1">
    <location>
        <begin position="83"/>
        <end position="111"/>
    </location>
</feature>
<evidence type="ECO:0000313" key="2">
    <source>
        <dbReference type="EMBL" id="MDY3558392.1"/>
    </source>
</evidence>
<evidence type="ECO:0000256" key="1">
    <source>
        <dbReference type="SAM" id="MobiDB-lite"/>
    </source>
</evidence>
<dbReference type="RefSeq" id="WP_320685322.1">
    <property type="nucleotide sequence ID" value="NZ_JAXBLV010000027.1"/>
</dbReference>
<sequence>MSFPKRSSGGPGRYTADEVRAALEADAEARGVGVVPLVIECRRTGEWGEVRPPGVYYEDPERRVSPTIVFDGDEPPESLVNRFRPKGGGPGPLLLVLGPEHIDPPAEDVGP</sequence>
<reference evidence="3" key="1">
    <citation type="journal article" date="2023" name="Mar. Drugs">
        <title>Gemmata algarum, a Novel Planctomycete Isolated from an Algal Mat, Displays Antimicrobial Activity.</title>
        <authorList>
            <person name="Kumar G."/>
            <person name="Kallscheuer N."/>
            <person name="Kashif M."/>
            <person name="Ahamad S."/>
            <person name="Jagadeeshwari U."/>
            <person name="Pannikurungottu S."/>
            <person name="Haufschild T."/>
            <person name="Kabuu M."/>
            <person name="Sasikala C."/>
            <person name="Jogler C."/>
            <person name="Ramana C."/>
        </authorList>
    </citation>
    <scope>NUCLEOTIDE SEQUENCE [LARGE SCALE GENOMIC DNA]</scope>
    <source>
        <strain evidence="3">JC673</strain>
    </source>
</reference>
<dbReference type="EMBL" id="JAXBLV010000027">
    <property type="protein sequence ID" value="MDY3558392.1"/>
    <property type="molecule type" value="Genomic_DNA"/>
</dbReference>
<comment type="caution">
    <text evidence="2">The sequence shown here is derived from an EMBL/GenBank/DDBJ whole genome shotgun (WGS) entry which is preliminary data.</text>
</comment>
<gene>
    <name evidence="2" type="ORF">R5W23_005485</name>
</gene>
<protein>
    <submittedName>
        <fullName evidence="2">Uncharacterized protein</fullName>
    </submittedName>
</protein>
<dbReference type="Proteomes" id="UP001272242">
    <property type="component" value="Unassembled WGS sequence"/>
</dbReference>
<proteinExistence type="predicted"/>
<name>A0ABU5EVA6_9BACT</name>
<organism evidence="2 3">
    <name type="scientific">Gemmata algarum</name>
    <dbReference type="NCBI Taxonomy" id="2975278"/>
    <lineage>
        <taxon>Bacteria</taxon>
        <taxon>Pseudomonadati</taxon>
        <taxon>Planctomycetota</taxon>
        <taxon>Planctomycetia</taxon>
        <taxon>Gemmatales</taxon>
        <taxon>Gemmataceae</taxon>
        <taxon>Gemmata</taxon>
    </lineage>
</organism>
<keyword evidence="3" id="KW-1185">Reference proteome</keyword>
<evidence type="ECO:0000313" key="3">
    <source>
        <dbReference type="Proteomes" id="UP001272242"/>
    </source>
</evidence>